<keyword evidence="3" id="KW-0804">Transcription</keyword>
<name>A0A1S1RBC7_9ACTN</name>
<dbReference type="InterPro" id="IPR014710">
    <property type="entry name" value="RmlC-like_jellyroll"/>
</dbReference>
<dbReference type="InterPro" id="IPR018060">
    <property type="entry name" value="HTH_AraC"/>
</dbReference>
<organism evidence="6 7">
    <name type="scientific">Parafrankia soli</name>
    <dbReference type="NCBI Taxonomy" id="2599596"/>
    <lineage>
        <taxon>Bacteria</taxon>
        <taxon>Bacillati</taxon>
        <taxon>Actinomycetota</taxon>
        <taxon>Actinomycetes</taxon>
        <taxon>Frankiales</taxon>
        <taxon>Frankiaceae</taxon>
        <taxon>Parafrankia</taxon>
    </lineage>
</organism>
<keyword evidence="7" id="KW-1185">Reference proteome</keyword>
<evidence type="ECO:0000256" key="1">
    <source>
        <dbReference type="ARBA" id="ARBA00023015"/>
    </source>
</evidence>
<evidence type="ECO:0000313" key="7">
    <source>
        <dbReference type="Proteomes" id="UP000179769"/>
    </source>
</evidence>
<dbReference type="Pfam" id="PF12833">
    <property type="entry name" value="HTH_18"/>
    <property type="match status" value="1"/>
</dbReference>
<dbReference type="AlphaFoldDB" id="A0A1S1RBC7"/>
<dbReference type="SUPFAM" id="SSF46689">
    <property type="entry name" value="Homeodomain-like"/>
    <property type="match status" value="2"/>
</dbReference>
<dbReference type="InterPro" id="IPR032783">
    <property type="entry name" value="AraC_lig"/>
</dbReference>
<dbReference type="OrthoDB" id="241790at2"/>
<proteinExistence type="predicted"/>
<gene>
    <name evidence="6" type="ORF">BBK14_31490</name>
</gene>
<feature type="region of interest" description="Disordered" evidence="4">
    <location>
        <begin position="315"/>
        <end position="349"/>
    </location>
</feature>
<accession>A0A1S1RBC7</accession>
<dbReference type="SUPFAM" id="SSF51182">
    <property type="entry name" value="RmlC-like cupins"/>
    <property type="match status" value="1"/>
</dbReference>
<dbReference type="PANTHER" id="PTHR11019">
    <property type="entry name" value="HTH-TYPE TRANSCRIPTIONAL REGULATOR NIMR"/>
    <property type="match status" value="1"/>
</dbReference>
<dbReference type="EMBL" id="MAXA01000035">
    <property type="protein sequence ID" value="OHV43317.1"/>
    <property type="molecule type" value="Genomic_DNA"/>
</dbReference>
<evidence type="ECO:0000256" key="3">
    <source>
        <dbReference type="ARBA" id="ARBA00023163"/>
    </source>
</evidence>
<feature type="domain" description="HTH araC/xylS-type" evidence="5">
    <location>
        <begin position="214"/>
        <end position="312"/>
    </location>
</feature>
<dbReference type="Pfam" id="PF12852">
    <property type="entry name" value="Cupin_6"/>
    <property type="match status" value="1"/>
</dbReference>
<sequence>MPVQVADQENDLLGELLRPIRLTGVFQSHWLLNSPWSIEGDSESDCVVLHYVIEGSCWIGTEGARPVLLREGDLAVFPTGRSHRVSDRPDRRGVPLRTLLADRSPGTSSQLALGGEGEQTRILCAGLYYDANTVSSLYHALPWILTLEREAVEAEPLLRDIIHQLVTDRDGGPGARLITLRIFEVFFILSLHPLLRGMMDRPEVLTALKDPAISKALLIMYTRFVEPWTIESLAREVGMSRSAFAASFREIVGESPSSHLILRRMRESARLLAESDIPLGAIPQKVGYKSAVGFHIAFRKRFGITPGEYRQCFRRATGKAPTEGGARDGTVRSTTLGREGSAPRVSTGL</sequence>
<dbReference type="SMART" id="SM00342">
    <property type="entry name" value="HTH_ARAC"/>
    <property type="match status" value="1"/>
</dbReference>
<comment type="caution">
    <text evidence="6">The sequence shown here is derived from an EMBL/GenBank/DDBJ whole genome shotgun (WGS) entry which is preliminary data.</text>
</comment>
<reference evidence="7" key="1">
    <citation type="submission" date="2016-07" db="EMBL/GenBank/DDBJ databases">
        <title>Frankia sp. NRRL B-16219 Genome sequencing.</title>
        <authorList>
            <person name="Ghodhbane-Gtari F."/>
            <person name="Swanson E."/>
            <person name="Gueddou A."/>
            <person name="Louati M."/>
            <person name="Nouioui I."/>
            <person name="Hezbri K."/>
            <person name="Abebe-Akele F."/>
            <person name="Simpson S."/>
            <person name="Morris K."/>
            <person name="Thomas K."/>
            <person name="Gtari M."/>
            <person name="Tisa L.S."/>
        </authorList>
    </citation>
    <scope>NUCLEOTIDE SEQUENCE [LARGE SCALE GENOMIC DNA]</scope>
    <source>
        <strain evidence="7">NRRL B-16219</strain>
    </source>
</reference>
<dbReference type="RefSeq" id="WP_071059990.1">
    <property type="nucleotide sequence ID" value="NZ_MAXA01000035.1"/>
</dbReference>
<keyword evidence="1" id="KW-0805">Transcription regulation</keyword>
<dbReference type="Proteomes" id="UP000179769">
    <property type="component" value="Unassembled WGS sequence"/>
</dbReference>
<dbReference type="Gene3D" id="2.60.120.10">
    <property type="entry name" value="Jelly Rolls"/>
    <property type="match status" value="1"/>
</dbReference>
<keyword evidence="2" id="KW-0238">DNA-binding</keyword>
<evidence type="ECO:0000259" key="5">
    <source>
        <dbReference type="PROSITE" id="PS01124"/>
    </source>
</evidence>
<dbReference type="PANTHER" id="PTHR11019:SF159">
    <property type="entry name" value="TRANSCRIPTIONAL REGULATOR-RELATED"/>
    <property type="match status" value="1"/>
</dbReference>
<dbReference type="PROSITE" id="PS01124">
    <property type="entry name" value="HTH_ARAC_FAMILY_2"/>
    <property type="match status" value="1"/>
</dbReference>
<evidence type="ECO:0000256" key="4">
    <source>
        <dbReference type="SAM" id="MobiDB-lite"/>
    </source>
</evidence>
<dbReference type="GO" id="GO:0043565">
    <property type="term" value="F:sequence-specific DNA binding"/>
    <property type="evidence" value="ECO:0007669"/>
    <property type="project" value="InterPro"/>
</dbReference>
<dbReference type="Gene3D" id="1.10.10.60">
    <property type="entry name" value="Homeodomain-like"/>
    <property type="match status" value="1"/>
</dbReference>
<dbReference type="InterPro" id="IPR009057">
    <property type="entry name" value="Homeodomain-like_sf"/>
</dbReference>
<protein>
    <submittedName>
        <fullName evidence="6">AraC family transcriptional regulator</fullName>
    </submittedName>
</protein>
<dbReference type="GO" id="GO:0003700">
    <property type="term" value="F:DNA-binding transcription factor activity"/>
    <property type="evidence" value="ECO:0007669"/>
    <property type="project" value="InterPro"/>
</dbReference>
<evidence type="ECO:0000256" key="2">
    <source>
        <dbReference type="ARBA" id="ARBA00023125"/>
    </source>
</evidence>
<dbReference type="InterPro" id="IPR011051">
    <property type="entry name" value="RmlC_Cupin_sf"/>
</dbReference>
<evidence type="ECO:0000313" key="6">
    <source>
        <dbReference type="EMBL" id="OHV43317.1"/>
    </source>
</evidence>